<evidence type="ECO:0000313" key="3">
    <source>
        <dbReference type="Proteomes" id="UP000694892"/>
    </source>
</evidence>
<dbReference type="AlphaFoldDB" id="A0A974HB67"/>
<accession>A0A974HB67</accession>
<protein>
    <submittedName>
        <fullName evidence="2">Uncharacterized protein</fullName>
    </submittedName>
</protein>
<reference evidence="3" key="1">
    <citation type="journal article" date="2016" name="Nature">
        <title>Genome evolution in the allotetraploid frog Xenopus laevis.</title>
        <authorList>
            <person name="Session A.M."/>
            <person name="Uno Y."/>
            <person name="Kwon T."/>
            <person name="Chapman J.A."/>
            <person name="Toyoda A."/>
            <person name="Takahashi S."/>
            <person name="Fukui A."/>
            <person name="Hikosaka A."/>
            <person name="Suzuki A."/>
            <person name="Kondo M."/>
            <person name="van Heeringen S.J."/>
            <person name="Quigley I."/>
            <person name="Heinz S."/>
            <person name="Ogino H."/>
            <person name="Ochi H."/>
            <person name="Hellsten U."/>
            <person name="Lyons J.B."/>
            <person name="Simakov O."/>
            <person name="Putnam N."/>
            <person name="Stites J."/>
            <person name="Kuroki Y."/>
            <person name="Tanaka T."/>
            <person name="Michiue T."/>
            <person name="Watanabe M."/>
            <person name="Bogdanovic O."/>
            <person name="Lister R."/>
            <person name="Georgiou G."/>
            <person name="Paranjpe S.S."/>
            <person name="van Kruijsbergen I."/>
            <person name="Shu S."/>
            <person name="Carlson J."/>
            <person name="Kinoshita T."/>
            <person name="Ohta Y."/>
            <person name="Mawaribuchi S."/>
            <person name="Jenkins J."/>
            <person name="Grimwood J."/>
            <person name="Schmutz J."/>
            <person name="Mitros T."/>
            <person name="Mozaffari S.V."/>
            <person name="Suzuki Y."/>
            <person name="Haramoto Y."/>
            <person name="Yamamoto T.S."/>
            <person name="Takagi C."/>
            <person name="Heald R."/>
            <person name="Miller K."/>
            <person name="Haudenschild C."/>
            <person name="Kitzman J."/>
            <person name="Nakayama T."/>
            <person name="Izutsu Y."/>
            <person name="Robert J."/>
            <person name="Fortriede J."/>
            <person name="Burns K."/>
            <person name="Lotay V."/>
            <person name="Karimi K."/>
            <person name="Yasuoka Y."/>
            <person name="Dichmann D.S."/>
            <person name="Flajnik M.F."/>
            <person name="Houston D.W."/>
            <person name="Shendure J."/>
            <person name="DuPasquier L."/>
            <person name="Vize P.D."/>
            <person name="Zorn A.M."/>
            <person name="Ito M."/>
            <person name="Marcotte E.M."/>
            <person name="Wallingford J.B."/>
            <person name="Ito Y."/>
            <person name="Asashima M."/>
            <person name="Ueno N."/>
            <person name="Matsuda Y."/>
            <person name="Veenstra G.J."/>
            <person name="Fujiyama A."/>
            <person name="Harland R.M."/>
            <person name="Taira M."/>
            <person name="Rokhsar D.S."/>
        </authorList>
    </citation>
    <scope>NUCLEOTIDE SEQUENCE [LARGE SCALE GENOMIC DNA]</scope>
    <source>
        <strain evidence="3">J</strain>
    </source>
</reference>
<evidence type="ECO:0000256" key="1">
    <source>
        <dbReference type="SAM" id="MobiDB-lite"/>
    </source>
</evidence>
<feature type="region of interest" description="Disordered" evidence="1">
    <location>
        <begin position="487"/>
        <end position="508"/>
    </location>
</feature>
<proteinExistence type="predicted"/>
<dbReference type="Proteomes" id="UP000694892">
    <property type="component" value="Chromosome 7S"/>
</dbReference>
<feature type="compositionally biased region" description="Polar residues" evidence="1">
    <location>
        <begin position="541"/>
        <end position="554"/>
    </location>
</feature>
<gene>
    <name evidence="2" type="ORF">XELAEV_18038040mg</name>
</gene>
<evidence type="ECO:0000313" key="2">
    <source>
        <dbReference type="EMBL" id="OCT71131.1"/>
    </source>
</evidence>
<sequence>MLTRDLTAGDHRAPVFLCQFAAQLSGAREFDDCRFLGGERCQRPVPFHVKQTPCLVRGAPGMLGVTNTCSQATKEAQLVQHTAVCVSVCHSVGIGLSMAHFLRLCLSGRIYSPRTCWWLHECATAVSKCKKLPAAGVGNSKGDVKAKIKSNTNLYTVADCSTGKQTKLLEFCMAGKTFSALIHPEPMVEPRTFSALIHPELTEEPRTLSAQIHLALPLEPRAFSTYINPELPVEPRAFSTYINPELSVEPITFSVLIHPELPVEPRTFSALIHPELHEEPRTLSALIHPGLTVEPRTFSALIHPELTVEPRTFSALIHPELTVEPRTLSALIHPELTVEPRTFSALIHPELPVEPRTFSALIHPELPVEPRTLSALIHPGLTVEPRTFSALIHPELPVEPKTFSALIHPELPVEPKTFSALIHPDLPVEPKTFSALFHPELPVEPRPFSALNHPELPKELPKENRICSNSPRASFITKKFSTHIHPALPKYSTSPRSPRHTSRSSSLCHRTECMQSLPNCPTTRCYKAPGGTSRTLVISSSVKAPGGTSRTLVISSPGKAPGRTSCTLVISSSGKAPGGTSHTLVISSPGKAPELPVNNSLPGPQPPNRPAKPEKEQNSVQAHCVLQKSSALGGLTVKMACTRDPIMYNRKLGFCLCRWHQSVCSRQCGSPKPLSPHMQLPLCLCVTPKRHGKSHKVDRFMAALLLQYRGSQLLVAEESQGGNPTKGEIIPPNIENRDFPVQTRDCGLRCQKRDCPSKNGTVGRYMRRLISAEGFGYKSFDRSLKSFELNDSNNFKRWIEGVLFDQKNLRKVLGKVPLG</sequence>
<name>A0A974HB67_XENLA</name>
<feature type="compositionally biased region" description="Polar residues" evidence="1">
    <location>
        <begin position="564"/>
        <end position="586"/>
    </location>
</feature>
<dbReference type="EMBL" id="CM004479">
    <property type="protein sequence ID" value="OCT71131.1"/>
    <property type="molecule type" value="Genomic_DNA"/>
</dbReference>
<organism evidence="2 3">
    <name type="scientific">Xenopus laevis</name>
    <name type="common">African clawed frog</name>
    <dbReference type="NCBI Taxonomy" id="8355"/>
    <lineage>
        <taxon>Eukaryota</taxon>
        <taxon>Metazoa</taxon>
        <taxon>Chordata</taxon>
        <taxon>Craniata</taxon>
        <taxon>Vertebrata</taxon>
        <taxon>Euteleostomi</taxon>
        <taxon>Amphibia</taxon>
        <taxon>Batrachia</taxon>
        <taxon>Anura</taxon>
        <taxon>Pipoidea</taxon>
        <taxon>Pipidae</taxon>
        <taxon>Xenopodinae</taxon>
        <taxon>Xenopus</taxon>
        <taxon>Xenopus</taxon>
    </lineage>
</organism>
<feature type="region of interest" description="Disordered" evidence="1">
    <location>
        <begin position="541"/>
        <end position="619"/>
    </location>
</feature>